<accession>A0AA88E3C7</accession>
<dbReference type="EMBL" id="BTGU01000375">
    <property type="protein sequence ID" value="GMN66885.1"/>
    <property type="molecule type" value="Genomic_DNA"/>
</dbReference>
<organism evidence="1 2">
    <name type="scientific">Ficus carica</name>
    <name type="common">Common fig</name>
    <dbReference type="NCBI Taxonomy" id="3494"/>
    <lineage>
        <taxon>Eukaryota</taxon>
        <taxon>Viridiplantae</taxon>
        <taxon>Streptophyta</taxon>
        <taxon>Embryophyta</taxon>
        <taxon>Tracheophyta</taxon>
        <taxon>Spermatophyta</taxon>
        <taxon>Magnoliopsida</taxon>
        <taxon>eudicotyledons</taxon>
        <taxon>Gunneridae</taxon>
        <taxon>Pentapetalae</taxon>
        <taxon>rosids</taxon>
        <taxon>fabids</taxon>
        <taxon>Rosales</taxon>
        <taxon>Moraceae</taxon>
        <taxon>Ficeae</taxon>
        <taxon>Ficus</taxon>
    </lineage>
</organism>
<proteinExistence type="predicted"/>
<gene>
    <name evidence="1" type="ORF">TIFTF001_035950</name>
</gene>
<keyword evidence="2" id="KW-1185">Reference proteome</keyword>
<evidence type="ECO:0000313" key="1">
    <source>
        <dbReference type="EMBL" id="GMN66885.1"/>
    </source>
</evidence>
<dbReference type="Proteomes" id="UP001187192">
    <property type="component" value="Unassembled WGS sequence"/>
</dbReference>
<reference evidence="1" key="1">
    <citation type="submission" date="2023-07" db="EMBL/GenBank/DDBJ databases">
        <title>draft genome sequence of fig (Ficus carica).</title>
        <authorList>
            <person name="Takahashi T."/>
            <person name="Nishimura K."/>
        </authorList>
    </citation>
    <scope>NUCLEOTIDE SEQUENCE</scope>
</reference>
<comment type="caution">
    <text evidence="1">The sequence shown here is derived from an EMBL/GenBank/DDBJ whole genome shotgun (WGS) entry which is preliminary data.</text>
</comment>
<dbReference type="AlphaFoldDB" id="A0AA88E3C7"/>
<name>A0AA88E3C7_FICCA</name>
<evidence type="ECO:0000313" key="2">
    <source>
        <dbReference type="Proteomes" id="UP001187192"/>
    </source>
</evidence>
<protein>
    <submittedName>
        <fullName evidence="1">Uncharacterized protein</fullName>
    </submittedName>
</protein>
<sequence length="68" mass="7414">MATRHGKPPTSNVCYKTSGDGTTDCLTQAPIATNTSLLRGCRRYRNPSAPTLSKTRVHRAFSSVYELA</sequence>